<feature type="transmembrane region" description="Helical" evidence="1">
    <location>
        <begin position="142"/>
        <end position="163"/>
    </location>
</feature>
<evidence type="ECO:0008006" key="4">
    <source>
        <dbReference type="Google" id="ProtNLM"/>
    </source>
</evidence>
<sequence>MSDQEKIHQLCKELIPLMEDVDLQTKEILINHIQDCRTCQQYYNKMNKFSESFSTEHASEEVEIPPLKKLVQFNTGLKTLLIGVRVVILFYLILSSQNFADEISINLTTIHHVEAGIFLFYFPAAIFLTIFTFTFFNKKWSLISVGADVLVIILTPIFLSWLFN</sequence>
<feature type="transmembrane region" description="Helical" evidence="1">
    <location>
        <begin position="75"/>
        <end position="94"/>
    </location>
</feature>
<keyword evidence="1" id="KW-0812">Transmembrane</keyword>
<keyword evidence="1" id="KW-0472">Membrane</keyword>
<protein>
    <recommendedName>
        <fullName evidence="4">Zinc-finger domain-containing protein</fullName>
    </recommendedName>
</protein>
<reference evidence="2 3" key="1">
    <citation type="submission" date="2019-08" db="EMBL/GenBank/DDBJ databases">
        <title>Bacillus genomes from the desert of Cuatro Cienegas, Coahuila.</title>
        <authorList>
            <person name="Olmedo-Alvarez G."/>
        </authorList>
    </citation>
    <scope>NUCLEOTIDE SEQUENCE [LARGE SCALE GENOMIC DNA]</scope>
    <source>
        <strain evidence="2 3">CH34_1T</strain>
    </source>
</reference>
<accession>A0A5D4NXC0</accession>
<evidence type="ECO:0000256" key="1">
    <source>
        <dbReference type="SAM" id="Phobius"/>
    </source>
</evidence>
<dbReference type="Proteomes" id="UP000322267">
    <property type="component" value="Unassembled WGS sequence"/>
</dbReference>
<keyword evidence="1" id="KW-1133">Transmembrane helix</keyword>
<dbReference type="AlphaFoldDB" id="A0A5D4NXC0"/>
<proteinExistence type="predicted"/>
<evidence type="ECO:0000313" key="2">
    <source>
        <dbReference type="EMBL" id="TYS18539.1"/>
    </source>
</evidence>
<name>A0A5D4NXC0_9BACI</name>
<dbReference type="RefSeq" id="WP_148938217.1">
    <property type="nucleotide sequence ID" value="NZ_VTEI01000002.1"/>
</dbReference>
<dbReference type="OrthoDB" id="2878109at2"/>
<feature type="transmembrane region" description="Helical" evidence="1">
    <location>
        <begin position="115"/>
        <end position="136"/>
    </location>
</feature>
<comment type="caution">
    <text evidence="2">The sequence shown here is derived from an EMBL/GenBank/DDBJ whole genome shotgun (WGS) entry which is preliminary data.</text>
</comment>
<dbReference type="EMBL" id="VTEI01000002">
    <property type="protein sequence ID" value="TYS18539.1"/>
    <property type="molecule type" value="Genomic_DNA"/>
</dbReference>
<gene>
    <name evidence="2" type="ORF">FZC78_03090</name>
</gene>
<organism evidence="2 3">
    <name type="scientific">Rossellomorea vietnamensis</name>
    <dbReference type="NCBI Taxonomy" id="218284"/>
    <lineage>
        <taxon>Bacteria</taxon>
        <taxon>Bacillati</taxon>
        <taxon>Bacillota</taxon>
        <taxon>Bacilli</taxon>
        <taxon>Bacillales</taxon>
        <taxon>Bacillaceae</taxon>
        <taxon>Rossellomorea</taxon>
    </lineage>
</organism>
<evidence type="ECO:0000313" key="3">
    <source>
        <dbReference type="Proteomes" id="UP000322267"/>
    </source>
</evidence>